<reference evidence="2" key="1">
    <citation type="journal article" date="2013" name="Nature">
        <title>Draft genome of the wheat A-genome progenitor Triticum urartu.</title>
        <authorList>
            <person name="Ling H.Q."/>
            <person name="Zhao S."/>
            <person name="Liu D."/>
            <person name="Wang J."/>
            <person name="Sun H."/>
            <person name="Zhang C."/>
            <person name="Fan H."/>
            <person name="Li D."/>
            <person name="Dong L."/>
            <person name="Tao Y."/>
            <person name="Gao C."/>
            <person name="Wu H."/>
            <person name="Li Y."/>
            <person name="Cui Y."/>
            <person name="Guo X."/>
            <person name="Zheng S."/>
            <person name="Wang B."/>
            <person name="Yu K."/>
            <person name="Liang Q."/>
            <person name="Yang W."/>
            <person name="Lou X."/>
            <person name="Chen J."/>
            <person name="Feng M."/>
            <person name="Jian J."/>
            <person name="Zhang X."/>
            <person name="Luo G."/>
            <person name="Jiang Y."/>
            <person name="Liu J."/>
            <person name="Wang Z."/>
            <person name="Sha Y."/>
            <person name="Zhang B."/>
            <person name="Wu H."/>
            <person name="Tang D."/>
            <person name="Shen Q."/>
            <person name="Xue P."/>
            <person name="Zou S."/>
            <person name="Wang X."/>
            <person name="Liu X."/>
            <person name="Wang F."/>
            <person name="Yang Y."/>
            <person name="An X."/>
            <person name="Dong Z."/>
            <person name="Zhang K."/>
            <person name="Zhang X."/>
            <person name="Luo M.C."/>
            <person name="Dvorak J."/>
            <person name="Tong Y."/>
            <person name="Wang J."/>
            <person name="Yang H."/>
            <person name="Li Z."/>
            <person name="Wang D."/>
            <person name="Zhang A."/>
            <person name="Wang J."/>
        </authorList>
    </citation>
    <scope>NUCLEOTIDE SEQUENCE</scope>
    <source>
        <strain evidence="2">cv. G1812</strain>
    </source>
</reference>
<name>A0A8R7Q3X6_TRIUA</name>
<reference evidence="1" key="3">
    <citation type="submission" date="2022-06" db="UniProtKB">
        <authorList>
            <consortium name="EnsemblPlants"/>
        </authorList>
    </citation>
    <scope>IDENTIFICATION</scope>
</reference>
<protein>
    <submittedName>
        <fullName evidence="1">Uncharacterized protein</fullName>
    </submittedName>
</protein>
<evidence type="ECO:0000313" key="1">
    <source>
        <dbReference type="EnsemblPlants" id="TuG1812G0400001025.01.T04"/>
    </source>
</evidence>
<dbReference type="Proteomes" id="UP000015106">
    <property type="component" value="Chromosome 4"/>
</dbReference>
<organism evidence="1 2">
    <name type="scientific">Triticum urartu</name>
    <name type="common">Red wild einkorn</name>
    <name type="synonym">Crithodium urartu</name>
    <dbReference type="NCBI Taxonomy" id="4572"/>
    <lineage>
        <taxon>Eukaryota</taxon>
        <taxon>Viridiplantae</taxon>
        <taxon>Streptophyta</taxon>
        <taxon>Embryophyta</taxon>
        <taxon>Tracheophyta</taxon>
        <taxon>Spermatophyta</taxon>
        <taxon>Magnoliopsida</taxon>
        <taxon>Liliopsida</taxon>
        <taxon>Poales</taxon>
        <taxon>Poaceae</taxon>
        <taxon>BOP clade</taxon>
        <taxon>Pooideae</taxon>
        <taxon>Triticodae</taxon>
        <taxon>Triticeae</taxon>
        <taxon>Triticinae</taxon>
        <taxon>Triticum</taxon>
    </lineage>
</organism>
<dbReference type="Gramene" id="TuG1812G0400001025.01.T01">
    <property type="protein sequence ID" value="TuG1812G0400001025.01.T01"/>
    <property type="gene ID" value="TuG1812G0400001025.01"/>
</dbReference>
<evidence type="ECO:0000313" key="2">
    <source>
        <dbReference type="Proteomes" id="UP000015106"/>
    </source>
</evidence>
<dbReference type="EnsemblPlants" id="TuG1812G0400001025.01.T04">
    <property type="protein sequence ID" value="TuG1812G0400001025.01.T04"/>
    <property type="gene ID" value="TuG1812G0400001025.01"/>
</dbReference>
<keyword evidence="2" id="KW-1185">Reference proteome</keyword>
<dbReference type="AlphaFoldDB" id="A0A8R7Q3X6"/>
<dbReference type="Gramene" id="TuG1812G0400001025.01.T05">
    <property type="protein sequence ID" value="TuG1812G0400001025.01.T05"/>
    <property type="gene ID" value="TuG1812G0400001025.01"/>
</dbReference>
<sequence>MALEEGARVAAAAEARVAWLWRSMAGVRAASWWWSRGEARVAAAAELLCNIVPMNPLPHLASTDSFSYLPIRRSMKIQAAAVADYAVRLHAEPCWALLFFFVGLTYALATSCVKDSACLYLREKI</sequence>
<proteinExistence type="predicted"/>
<dbReference type="Gramene" id="TuG1812G0400001025.01.T04">
    <property type="protein sequence ID" value="TuG1812G0400001025.01.T04"/>
    <property type="gene ID" value="TuG1812G0400001025.01"/>
</dbReference>
<accession>A0A8R7Q3X6</accession>
<dbReference type="EnsemblPlants" id="TuG1812G0400001025.01.T01">
    <property type="protein sequence ID" value="TuG1812G0400001025.01.T01"/>
    <property type="gene ID" value="TuG1812G0400001025.01"/>
</dbReference>
<reference evidence="1" key="2">
    <citation type="submission" date="2018-03" db="EMBL/GenBank/DDBJ databases">
        <title>The Triticum urartu genome reveals the dynamic nature of wheat genome evolution.</title>
        <authorList>
            <person name="Ling H."/>
            <person name="Ma B."/>
            <person name="Shi X."/>
            <person name="Liu H."/>
            <person name="Dong L."/>
            <person name="Sun H."/>
            <person name="Cao Y."/>
            <person name="Gao Q."/>
            <person name="Zheng S."/>
            <person name="Li Y."/>
            <person name="Yu Y."/>
            <person name="Du H."/>
            <person name="Qi M."/>
            <person name="Li Y."/>
            <person name="Yu H."/>
            <person name="Cui Y."/>
            <person name="Wang N."/>
            <person name="Chen C."/>
            <person name="Wu H."/>
            <person name="Zhao Y."/>
            <person name="Zhang J."/>
            <person name="Li Y."/>
            <person name="Zhou W."/>
            <person name="Zhang B."/>
            <person name="Hu W."/>
            <person name="Eijk M."/>
            <person name="Tang J."/>
            <person name="Witsenboer H."/>
            <person name="Zhao S."/>
            <person name="Li Z."/>
            <person name="Zhang A."/>
            <person name="Wang D."/>
            <person name="Liang C."/>
        </authorList>
    </citation>
    <scope>NUCLEOTIDE SEQUENCE [LARGE SCALE GENOMIC DNA]</scope>
    <source>
        <strain evidence="1">cv. G1812</strain>
    </source>
</reference>
<dbReference type="EnsemblPlants" id="TuG1812G0400001025.01.T05">
    <property type="protein sequence ID" value="TuG1812G0400001025.01.T05"/>
    <property type="gene ID" value="TuG1812G0400001025.01"/>
</dbReference>